<evidence type="ECO:0000259" key="1">
    <source>
        <dbReference type="PROSITE" id="PS50206"/>
    </source>
</evidence>
<dbReference type="EMBL" id="RBZM01000005">
    <property type="protein sequence ID" value="RKP54032.1"/>
    <property type="molecule type" value="Genomic_DNA"/>
</dbReference>
<dbReference type="PANTHER" id="PTHR43031">
    <property type="entry name" value="FAD-DEPENDENT OXIDOREDUCTASE"/>
    <property type="match status" value="1"/>
</dbReference>
<keyword evidence="3" id="KW-1185">Reference proteome</keyword>
<dbReference type="InterPro" id="IPR001307">
    <property type="entry name" value="Thiosulphate_STrfase_CS"/>
</dbReference>
<proteinExistence type="predicted"/>
<dbReference type="CDD" id="cd00158">
    <property type="entry name" value="RHOD"/>
    <property type="match status" value="1"/>
</dbReference>
<dbReference type="AlphaFoldDB" id="A0A494Y108"/>
<dbReference type="Pfam" id="PF00581">
    <property type="entry name" value="Rhodanese"/>
    <property type="match status" value="1"/>
</dbReference>
<reference evidence="2 3" key="1">
    <citation type="submission" date="2018-10" db="EMBL/GenBank/DDBJ databases">
        <title>Cohnella sp. M2MS4P-1, whole genome shotgun sequence.</title>
        <authorList>
            <person name="Tuo L."/>
        </authorList>
    </citation>
    <scope>NUCLEOTIDE SEQUENCE [LARGE SCALE GENOMIC DNA]</scope>
    <source>
        <strain evidence="2 3">M2MS4P-1</strain>
    </source>
</reference>
<dbReference type="PROSITE" id="PS00380">
    <property type="entry name" value="RHODANESE_1"/>
    <property type="match status" value="1"/>
</dbReference>
<gene>
    <name evidence="2" type="ORF">D7Z26_11625</name>
</gene>
<protein>
    <submittedName>
        <fullName evidence="2">Rhodanese-like domain-containing protein</fullName>
    </submittedName>
</protein>
<dbReference type="InterPro" id="IPR036873">
    <property type="entry name" value="Rhodanese-like_dom_sf"/>
</dbReference>
<accession>A0A494Y108</accession>
<dbReference type="Proteomes" id="UP000282076">
    <property type="component" value="Unassembled WGS sequence"/>
</dbReference>
<dbReference type="OrthoDB" id="9800872at2"/>
<dbReference type="InterPro" id="IPR050229">
    <property type="entry name" value="GlpE_sulfurtransferase"/>
</dbReference>
<dbReference type="PROSITE" id="PS50206">
    <property type="entry name" value="RHODANESE_3"/>
    <property type="match status" value="1"/>
</dbReference>
<organism evidence="2 3">
    <name type="scientific">Cohnella endophytica</name>
    <dbReference type="NCBI Taxonomy" id="2419778"/>
    <lineage>
        <taxon>Bacteria</taxon>
        <taxon>Bacillati</taxon>
        <taxon>Bacillota</taxon>
        <taxon>Bacilli</taxon>
        <taxon>Bacillales</taxon>
        <taxon>Paenibacillaceae</taxon>
        <taxon>Cohnella</taxon>
    </lineage>
</organism>
<dbReference type="SMART" id="SM00450">
    <property type="entry name" value="RHOD"/>
    <property type="match status" value="1"/>
</dbReference>
<evidence type="ECO:0000313" key="3">
    <source>
        <dbReference type="Proteomes" id="UP000282076"/>
    </source>
</evidence>
<dbReference type="GO" id="GO:0004792">
    <property type="term" value="F:thiosulfate-cyanide sulfurtransferase activity"/>
    <property type="evidence" value="ECO:0007669"/>
    <property type="project" value="InterPro"/>
</dbReference>
<evidence type="ECO:0000313" key="2">
    <source>
        <dbReference type="EMBL" id="RKP54032.1"/>
    </source>
</evidence>
<name>A0A494Y108_9BACL</name>
<dbReference type="InterPro" id="IPR001763">
    <property type="entry name" value="Rhodanese-like_dom"/>
</dbReference>
<comment type="caution">
    <text evidence="2">The sequence shown here is derived from an EMBL/GenBank/DDBJ whole genome shotgun (WGS) entry which is preliminary data.</text>
</comment>
<sequence length="105" mass="11685">MQTKGWTNVKPETVEQWIGREEVQMIDVRSVGEYMEGHIPGAKLIPLDQLDVRTFEIDKNREIVCVCRSGKRSASACEYLASLGFSKVMNMDGGMSAWSGAISTQ</sequence>
<dbReference type="Gene3D" id="3.40.250.10">
    <property type="entry name" value="Rhodanese-like domain"/>
    <property type="match status" value="1"/>
</dbReference>
<dbReference type="RefSeq" id="WP_120977048.1">
    <property type="nucleotide sequence ID" value="NZ_RBZM01000005.1"/>
</dbReference>
<dbReference type="SUPFAM" id="SSF52821">
    <property type="entry name" value="Rhodanese/Cell cycle control phosphatase"/>
    <property type="match status" value="1"/>
</dbReference>
<dbReference type="PANTHER" id="PTHR43031:SF17">
    <property type="entry name" value="SULFURTRANSFERASE YTWF-RELATED"/>
    <property type="match status" value="1"/>
</dbReference>
<feature type="domain" description="Rhodanese" evidence="1">
    <location>
        <begin position="19"/>
        <end position="103"/>
    </location>
</feature>